<feature type="region of interest" description="Disordered" evidence="1">
    <location>
        <begin position="426"/>
        <end position="459"/>
    </location>
</feature>
<dbReference type="VEuPathDB" id="TriTrypDB:LMJSD75_160008900"/>
<dbReference type="EMBL" id="FR796412">
    <property type="protein sequence ID" value="CAJ03489.1"/>
    <property type="molecule type" value="Genomic_DNA"/>
</dbReference>
<keyword evidence="3" id="KW-1185">Reference proteome</keyword>
<dbReference type="VEuPathDB" id="TriTrypDB:LmjF.16.0360"/>
<dbReference type="eggNOG" id="ENOG502S6BD">
    <property type="taxonomic scope" value="Eukaryota"/>
</dbReference>
<dbReference type="RefSeq" id="XP_001682114.1">
    <property type="nucleotide sequence ID" value="XM_001682062.1"/>
</dbReference>
<feature type="compositionally biased region" description="Low complexity" evidence="1">
    <location>
        <begin position="431"/>
        <end position="446"/>
    </location>
</feature>
<gene>
    <name evidence="2" type="ORF">LMJF_16_0360</name>
</gene>
<name>Q4QEY4_LEIMA</name>
<sequence>MEDIGADRFLVLSGEFPGEGVWCWARTYTELVKCVRTAWGSDFRPVFKYKLPCILTDANAHTRCEVAEEKPPPQEEILIEEAVGAGLSASTPHKTRPSTCLVVLNDADDFHLWRRGGAYVSAADAAASPAATTRDVRGDFVHHHGPPAGSAEEIMHTVAHHMDYHRLASEACTADASATATATTTTAAAREEGHKERVWKPRPLTSTLYAFRSGVPSTGLLHAPQRQYNGSSASSERVRTRASPPVRRADADVIQVPLQCILDPALILRLNVTVVLRHSAAPAEVVLFSSHTPSGQGNLPWGALCVKARNAWGVHAPQFRYVDLTNGVTQLLINHVNDYRAWWQQMRLTNCELLVVEQAPSATSGSAFASAEAQTAIGRYYEEEWPVERYSSSKNVVELVRELKALEREERMAAVQRLGRAVTAPANGDLTASARAATPRRPTHTSCESPKIDAAPAPSSETAAVASMATLAESRTLDPYRPLLLQKPQKPLSMTSTPSHGRCCSTPSTVSSTATTPSRVPLTIEEKIDEEMWCSLLDAERYARLMKLVSPEHPDTVAVFSGSDPELEATSERVRRRSPGDAEAPLRRSRQWIFARLTSPESKTVTAKATAGHADGQVRTPFTAARKDAAGAAATANGVSRLSVAAMPEPMLDAHVRARSHNALLSHHFRTHSAYPLSARGIGATPIW</sequence>
<feature type="compositionally biased region" description="Polar residues" evidence="1">
    <location>
        <begin position="226"/>
        <end position="235"/>
    </location>
</feature>
<accession>Q4QEY4</accession>
<dbReference type="InParanoid" id="Q4QEY4"/>
<protein>
    <submittedName>
        <fullName evidence="2">Uncharacterized protein</fullName>
    </submittedName>
</protein>
<dbReference type="KEGG" id="lma:LMJF_16_0360"/>
<dbReference type="VEuPathDB" id="TriTrypDB:LMJFC_160009200"/>
<dbReference type="GeneID" id="5650581"/>
<feature type="region of interest" description="Disordered" evidence="1">
    <location>
        <begin position="491"/>
        <end position="517"/>
    </location>
</feature>
<reference evidence="2 3" key="1">
    <citation type="journal article" date="2005" name="Science">
        <title>The genome of the kinetoplastid parasite, Leishmania major.</title>
        <authorList>
            <person name="Ivens A.C."/>
            <person name="Peacock C.S."/>
            <person name="Worthey E.A."/>
            <person name="Murphy L."/>
            <person name="Aggarwal G."/>
            <person name="Berriman M."/>
            <person name="Sisk E."/>
            <person name="Rajandream M.A."/>
            <person name="Adlem E."/>
            <person name="Aert R."/>
            <person name="Anupama A."/>
            <person name="Apostolou Z."/>
            <person name="Attipoe P."/>
            <person name="Bason N."/>
            <person name="Bauser C."/>
            <person name="Beck A."/>
            <person name="Beverley S.M."/>
            <person name="Bianchettin G."/>
            <person name="Borzym K."/>
            <person name="Bothe G."/>
            <person name="Bruschi C.V."/>
            <person name="Collins M."/>
            <person name="Cadag E."/>
            <person name="Ciarloni L."/>
            <person name="Clayton C."/>
            <person name="Coulson R.M."/>
            <person name="Cronin A."/>
            <person name="Cruz A.K."/>
            <person name="Davies R.M."/>
            <person name="De Gaudenzi J."/>
            <person name="Dobson D.E."/>
            <person name="Duesterhoeft A."/>
            <person name="Fazelina G."/>
            <person name="Fosker N."/>
            <person name="Frasch A.C."/>
            <person name="Fraser A."/>
            <person name="Fuchs M."/>
            <person name="Gabel C."/>
            <person name="Goble A."/>
            <person name="Goffeau A."/>
            <person name="Harris D."/>
            <person name="Hertz-Fowler C."/>
            <person name="Hilbert H."/>
            <person name="Horn D."/>
            <person name="Huang Y."/>
            <person name="Klages S."/>
            <person name="Knights A."/>
            <person name="Kube M."/>
            <person name="Larke N."/>
            <person name="Litvin L."/>
            <person name="Lord A."/>
            <person name="Louie T."/>
            <person name="Marra M."/>
            <person name="Masuy D."/>
            <person name="Matthews K."/>
            <person name="Michaeli S."/>
            <person name="Mottram J.C."/>
            <person name="Muller-Auer S."/>
            <person name="Munden H."/>
            <person name="Nelson S."/>
            <person name="Norbertczak H."/>
            <person name="Oliver K."/>
            <person name="O'neil S."/>
            <person name="Pentony M."/>
            <person name="Pohl T.M."/>
            <person name="Price C."/>
            <person name="Purnelle B."/>
            <person name="Quail M.A."/>
            <person name="Rabbinowitsch E."/>
            <person name="Reinhardt R."/>
            <person name="Rieger M."/>
            <person name="Rinta J."/>
            <person name="Robben J."/>
            <person name="Robertson L."/>
            <person name="Ruiz J.C."/>
            <person name="Rutter S."/>
            <person name="Saunders D."/>
            <person name="Schafer M."/>
            <person name="Schein J."/>
            <person name="Schwartz D.C."/>
            <person name="Seeger K."/>
            <person name="Seyler A."/>
            <person name="Sharp S."/>
            <person name="Shin H."/>
            <person name="Sivam D."/>
            <person name="Squares R."/>
            <person name="Squares S."/>
            <person name="Tosato V."/>
            <person name="Vogt C."/>
            <person name="Volckaert G."/>
            <person name="Wambutt R."/>
            <person name="Warren T."/>
            <person name="Wedler H."/>
            <person name="Woodward J."/>
            <person name="Zhou S."/>
            <person name="Zimmermann W."/>
            <person name="Smith D.F."/>
            <person name="Blackwell J.M."/>
            <person name="Stuart K.D."/>
            <person name="Barrell B."/>
            <person name="Myler P.J."/>
        </authorList>
    </citation>
    <scope>NUCLEOTIDE SEQUENCE [LARGE SCALE GENOMIC DNA]</scope>
    <source>
        <strain evidence="3">MHOM/IL/81/Friedlin</strain>
    </source>
</reference>
<dbReference type="HOGENOM" id="CLU_400357_0_0_1"/>
<dbReference type="AlphaFoldDB" id="Q4QEY4"/>
<evidence type="ECO:0000313" key="3">
    <source>
        <dbReference type="Proteomes" id="UP000000542"/>
    </source>
</evidence>
<feature type="compositionally biased region" description="Low complexity" evidence="1">
    <location>
        <begin position="502"/>
        <end position="517"/>
    </location>
</feature>
<feature type="region of interest" description="Disordered" evidence="1">
    <location>
        <begin position="220"/>
        <end position="244"/>
    </location>
</feature>
<proteinExistence type="predicted"/>
<evidence type="ECO:0000256" key="1">
    <source>
        <dbReference type="SAM" id="MobiDB-lite"/>
    </source>
</evidence>
<dbReference type="Proteomes" id="UP000000542">
    <property type="component" value="Chromosome 16"/>
</dbReference>
<organism evidence="2 3">
    <name type="scientific">Leishmania major</name>
    <dbReference type="NCBI Taxonomy" id="5664"/>
    <lineage>
        <taxon>Eukaryota</taxon>
        <taxon>Discoba</taxon>
        <taxon>Euglenozoa</taxon>
        <taxon>Kinetoplastea</taxon>
        <taxon>Metakinetoplastina</taxon>
        <taxon>Trypanosomatida</taxon>
        <taxon>Trypanosomatidae</taxon>
        <taxon>Leishmaniinae</taxon>
        <taxon>Leishmania</taxon>
    </lineage>
</organism>
<dbReference type="OMA" id="EWPVERY"/>
<evidence type="ECO:0000313" key="2">
    <source>
        <dbReference type="EMBL" id="CAJ03489.1"/>
    </source>
</evidence>
<dbReference type="VEuPathDB" id="TriTrypDB:LMJLV39_160008900"/>
<reference evidence="2 3" key="2">
    <citation type="journal article" date="2011" name="Genome Res.">
        <title>Chromosome and gene copy number variation allow major structural change between species and strains of Leishmania.</title>
        <authorList>
            <person name="Rogers M.B."/>
            <person name="Hilley J.D."/>
            <person name="Dickens N.J."/>
            <person name="Wilkes J."/>
            <person name="Bates P.A."/>
            <person name="Depledge D.P."/>
            <person name="Harris D."/>
            <person name="Her Y."/>
            <person name="Herzyk P."/>
            <person name="Imamura H."/>
            <person name="Otto T.D."/>
            <person name="Sanders M."/>
            <person name="Seeger K."/>
            <person name="Dujardin J.C."/>
            <person name="Berriman M."/>
            <person name="Smith D.F."/>
            <person name="Hertz-Fowler C."/>
            <person name="Mottram J.C."/>
        </authorList>
    </citation>
    <scope>NUCLEOTIDE SEQUENCE [LARGE SCALE GENOMIC DNA]</scope>
    <source>
        <strain evidence="3">MHOM/IL/81/Friedlin</strain>
    </source>
</reference>